<keyword evidence="4" id="KW-1185">Reference proteome</keyword>
<dbReference type="AlphaFoldDB" id="A0AAD6Z507"/>
<evidence type="ECO:0000256" key="1">
    <source>
        <dbReference type="SAM" id="MobiDB-lite"/>
    </source>
</evidence>
<proteinExistence type="predicted"/>
<accession>A0AAD6Z507</accession>
<dbReference type="InterPro" id="IPR054476">
    <property type="entry name" value="Ltn1_N"/>
</dbReference>
<feature type="domain" description="E3 ubiquitin-protein ligase listerin N-terminal" evidence="2">
    <location>
        <begin position="84"/>
        <end position="200"/>
    </location>
</feature>
<feature type="compositionally biased region" description="Polar residues" evidence="1">
    <location>
        <begin position="1"/>
        <end position="11"/>
    </location>
</feature>
<feature type="region of interest" description="Disordered" evidence="1">
    <location>
        <begin position="1"/>
        <end position="54"/>
    </location>
</feature>
<protein>
    <recommendedName>
        <fullName evidence="2">E3 ubiquitin-protein ligase listerin N-terminal domain-containing protein</fullName>
    </recommendedName>
</protein>
<name>A0AAD6Z507_9AGAR</name>
<dbReference type="Proteomes" id="UP001218218">
    <property type="component" value="Unassembled WGS sequence"/>
</dbReference>
<comment type="caution">
    <text evidence="3">The sequence shown here is derived from an EMBL/GenBank/DDBJ whole genome shotgun (WGS) entry which is preliminary data.</text>
</comment>
<organism evidence="3 4">
    <name type="scientific">Mycena albidolilacea</name>
    <dbReference type="NCBI Taxonomy" id="1033008"/>
    <lineage>
        <taxon>Eukaryota</taxon>
        <taxon>Fungi</taxon>
        <taxon>Dikarya</taxon>
        <taxon>Basidiomycota</taxon>
        <taxon>Agaricomycotina</taxon>
        <taxon>Agaricomycetes</taxon>
        <taxon>Agaricomycetidae</taxon>
        <taxon>Agaricales</taxon>
        <taxon>Marasmiineae</taxon>
        <taxon>Mycenaceae</taxon>
        <taxon>Mycena</taxon>
    </lineage>
</organism>
<evidence type="ECO:0000259" key="2">
    <source>
        <dbReference type="Pfam" id="PF22958"/>
    </source>
</evidence>
<evidence type="ECO:0000313" key="4">
    <source>
        <dbReference type="Proteomes" id="UP001218218"/>
    </source>
</evidence>
<sequence>MAPKSSSASSGTRKKHARRAAAGQDGGADQGPPQHPPQRGEKKGKKHRSDPPRAKVYIAPVKPTARNPDPLDAVPGLAQRLPPALLVILRSLGKKAMVTKVRALEELGGAGWVGALRDEDGVALYALRDALPVWLHHLPAHLVHPARRVRLLTAQIHAALLAAEDLRPLLVDDAPELARNVWVLAGHDPERAVAAAAAIAASARAEGDSDSLLEFLERVILHPDAVYAELSPPAPAPVPDTN</sequence>
<reference evidence="3" key="1">
    <citation type="submission" date="2023-03" db="EMBL/GenBank/DDBJ databases">
        <title>Massive genome expansion in bonnet fungi (Mycena s.s.) driven by repeated elements and novel gene families across ecological guilds.</title>
        <authorList>
            <consortium name="Lawrence Berkeley National Laboratory"/>
            <person name="Harder C.B."/>
            <person name="Miyauchi S."/>
            <person name="Viragh M."/>
            <person name="Kuo A."/>
            <person name="Thoen E."/>
            <person name="Andreopoulos B."/>
            <person name="Lu D."/>
            <person name="Skrede I."/>
            <person name="Drula E."/>
            <person name="Henrissat B."/>
            <person name="Morin E."/>
            <person name="Kohler A."/>
            <person name="Barry K."/>
            <person name="LaButti K."/>
            <person name="Morin E."/>
            <person name="Salamov A."/>
            <person name="Lipzen A."/>
            <person name="Mereny Z."/>
            <person name="Hegedus B."/>
            <person name="Baldrian P."/>
            <person name="Stursova M."/>
            <person name="Weitz H."/>
            <person name="Taylor A."/>
            <person name="Grigoriev I.V."/>
            <person name="Nagy L.G."/>
            <person name="Martin F."/>
            <person name="Kauserud H."/>
        </authorList>
    </citation>
    <scope>NUCLEOTIDE SEQUENCE</scope>
    <source>
        <strain evidence="3">CBHHK002</strain>
    </source>
</reference>
<dbReference type="Pfam" id="PF22958">
    <property type="entry name" value="Ltn1_1st"/>
    <property type="match status" value="1"/>
</dbReference>
<evidence type="ECO:0000313" key="3">
    <source>
        <dbReference type="EMBL" id="KAJ7306774.1"/>
    </source>
</evidence>
<dbReference type="EMBL" id="JARIHO010000091">
    <property type="protein sequence ID" value="KAJ7306774.1"/>
    <property type="molecule type" value="Genomic_DNA"/>
</dbReference>
<gene>
    <name evidence="3" type="ORF">DFH08DRAFT_901681</name>
</gene>
<feature type="non-terminal residue" evidence="3">
    <location>
        <position position="242"/>
    </location>
</feature>